<dbReference type="GO" id="GO:0022857">
    <property type="term" value="F:transmembrane transporter activity"/>
    <property type="evidence" value="ECO:0007669"/>
    <property type="project" value="InterPro"/>
</dbReference>
<keyword evidence="3" id="KW-0813">Transport</keyword>
<dbReference type="PANTHER" id="PTHR43124:SF3">
    <property type="entry name" value="CHLORAMPHENICOL EFFLUX PUMP RV0191"/>
    <property type="match status" value="1"/>
</dbReference>
<dbReference type="Pfam" id="PF07690">
    <property type="entry name" value="MFS_1"/>
    <property type="match status" value="1"/>
</dbReference>
<keyword evidence="4" id="KW-1003">Cell membrane</keyword>
<organism evidence="10 11">
    <name type="scientific">Paenibacillus pini JCM 16418</name>
    <dbReference type="NCBI Taxonomy" id="1236976"/>
    <lineage>
        <taxon>Bacteria</taxon>
        <taxon>Bacillati</taxon>
        <taxon>Bacillota</taxon>
        <taxon>Bacilli</taxon>
        <taxon>Bacillales</taxon>
        <taxon>Paenibacillaceae</taxon>
        <taxon>Paenibacillus</taxon>
    </lineage>
</organism>
<gene>
    <name evidence="10" type="ORF">JCM16418_629</name>
</gene>
<evidence type="ECO:0000256" key="5">
    <source>
        <dbReference type="ARBA" id="ARBA00022692"/>
    </source>
</evidence>
<evidence type="ECO:0000256" key="8">
    <source>
        <dbReference type="SAM" id="Phobius"/>
    </source>
</evidence>
<comment type="caution">
    <text evidence="10">The sequence shown here is derived from an EMBL/GenBank/DDBJ whole genome shotgun (WGS) entry which is preliminary data.</text>
</comment>
<dbReference type="PROSITE" id="PS00216">
    <property type="entry name" value="SUGAR_TRANSPORT_1"/>
    <property type="match status" value="1"/>
</dbReference>
<dbReference type="Gene3D" id="1.20.1250.20">
    <property type="entry name" value="MFS general substrate transporter like domains"/>
    <property type="match status" value="1"/>
</dbReference>
<dbReference type="InterPro" id="IPR050189">
    <property type="entry name" value="MFS_Efflux_Transporters"/>
</dbReference>
<comment type="subcellular location">
    <subcellularLocation>
        <location evidence="1">Cell membrane</location>
        <topology evidence="1">Multi-pass membrane protein</topology>
    </subcellularLocation>
</comment>
<comment type="similarity">
    <text evidence="2">Belongs to the major facilitator superfamily. TCR/Tet family.</text>
</comment>
<dbReference type="STRING" id="1236976.JCM16418_629"/>
<keyword evidence="7 8" id="KW-0472">Membrane</keyword>
<evidence type="ECO:0000256" key="3">
    <source>
        <dbReference type="ARBA" id="ARBA00022448"/>
    </source>
</evidence>
<sequence>MENKKWDLVALASIPLIMTLGNSMLIPILPLISQQLHVSPFQVSMLITVYAIVAILLIPIAGYLSDRFGRKAVIIPSLIIAAAGGAVSGAGAWWTDGSTAYWIILGGRFLQGIGAAGAFPIVLPLVGDMFDDEKDISKSLGIIETSNTFGKVISPILGAALASVLWYLPFLSIPILCIISLVMVIFFVKSPSKSSSSKTSIKQFLTSTRDVMRKKGRWLYAIFAVGASACLFYLEYCSICQRHWRASTVCME</sequence>
<evidence type="ECO:0000259" key="9">
    <source>
        <dbReference type="PROSITE" id="PS50850"/>
    </source>
</evidence>
<feature type="transmembrane region" description="Helical" evidence="8">
    <location>
        <begin position="218"/>
        <end position="236"/>
    </location>
</feature>
<reference evidence="10 11" key="1">
    <citation type="journal article" date="2014" name="Genome Announc.">
        <title>Draft Genome Sequence of Paenibacillus pini JCM 16418T, Isolated from the Rhizosphere of Pine Tree.</title>
        <authorList>
            <person name="Yuki M."/>
            <person name="Oshima K."/>
            <person name="Suda W."/>
            <person name="Oshida Y."/>
            <person name="Kitamura K."/>
            <person name="Iida Y."/>
            <person name="Hattori M."/>
            <person name="Ohkuma M."/>
        </authorList>
    </citation>
    <scope>NUCLEOTIDE SEQUENCE [LARGE SCALE GENOMIC DNA]</scope>
    <source>
        <strain evidence="10 11">JCM 16418</strain>
    </source>
</reference>
<dbReference type="InterPro" id="IPR001958">
    <property type="entry name" value="Tet-R_TetA/multi-R_MdtG-like"/>
</dbReference>
<dbReference type="InterPro" id="IPR036259">
    <property type="entry name" value="MFS_trans_sf"/>
</dbReference>
<evidence type="ECO:0000256" key="1">
    <source>
        <dbReference type="ARBA" id="ARBA00004651"/>
    </source>
</evidence>
<dbReference type="InterPro" id="IPR011701">
    <property type="entry name" value="MFS"/>
</dbReference>
<protein>
    <submittedName>
        <fullName evidence="10">Siderophore transport protein</fullName>
    </submittedName>
</protein>
<dbReference type="PANTHER" id="PTHR43124">
    <property type="entry name" value="PURINE EFFLUX PUMP PBUE"/>
    <property type="match status" value="1"/>
</dbReference>
<feature type="transmembrane region" description="Helical" evidence="8">
    <location>
        <begin position="41"/>
        <end position="61"/>
    </location>
</feature>
<proteinExistence type="inferred from homology"/>
<dbReference type="SUPFAM" id="SSF103473">
    <property type="entry name" value="MFS general substrate transporter"/>
    <property type="match status" value="1"/>
</dbReference>
<dbReference type="eggNOG" id="COG2814">
    <property type="taxonomic scope" value="Bacteria"/>
</dbReference>
<feature type="transmembrane region" description="Helical" evidence="8">
    <location>
        <begin position="171"/>
        <end position="188"/>
    </location>
</feature>
<keyword evidence="11" id="KW-1185">Reference proteome</keyword>
<evidence type="ECO:0000256" key="6">
    <source>
        <dbReference type="ARBA" id="ARBA00022989"/>
    </source>
</evidence>
<feature type="transmembrane region" description="Helical" evidence="8">
    <location>
        <begin position="73"/>
        <end position="94"/>
    </location>
</feature>
<dbReference type="Proteomes" id="UP000019364">
    <property type="component" value="Unassembled WGS sequence"/>
</dbReference>
<evidence type="ECO:0000313" key="10">
    <source>
        <dbReference type="EMBL" id="GAF06657.1"/>
    </source>
</evidence>
<dbReference type="PROSITE" id="PS50850">
    <property type="entry name" value="MFS"/>
    <property type="match status" value="1"/>
</dbReference>
<evidence type="ECO:0000256" key="2">
    <source>
        <dbReference type="ARBA" id="ARBA00007520"/>
    </source>
</evidence>
<dbReference type="PRINTS" id="PR01035">
    <property type="entry name" value="TCRTETA"/>
</dbReference>
<evidence type="ECO:0000256" key="4">
    <source>
        <dbReference type="ARBA" id="ARBA00022475"/>
    </source>
</evidence>
<feature type="domain" description="Major facilitator superfamily (MFS) profile" evidence="9">
    <location>
        <begin position="7"/>
        <end position="252"/>
    </location>
</feature>
<name>W7YDW1_9BACL</name>
<accession>W7YDW1</accession>
<evidence type="ECO:0000313" key="11">
    <source>
        <dbReference type="Proteomes" id="UP000019364"/>
    </source>
</evidence>
<dbReference type="AlphaFoldDB" id="W7YDW1"/>
<feature type="transmembrane region" description="Helical" evidence="8">
    <location>
        <begin position="100"/>
        <end position="127"/>
    </location>
</feature>
<dbReference type="InterPro" id="IPR020846">
    <property type="entry name" value="MFS_dom"/>
</dbReference>
<evidence type="ECO:0000256" key="7">
    <source>
        <dbReference type="ARBA" id="ARBA00023136"/>
    </source>
</evidence>
<dbReference type="GO" id="GO:0005886">
    <property type="term" value="C:plasma membrane"/>
    <property type="evidence" value="ECO:0007669"/>
    <property type="project" value="UniProtKB-SubCell"/>
</dbReference>
<keyword evidence="6 8" id="KW-1133">Transmembrane helix</keyword>
<keyword evidence="5 8" id="KW-0812">Transmembrane</keyword>
<feature type="transmembrane region" description="Helical" evidence="8">
    <location>
        <begin position="7"/>
        <end position="29"/>
    </location>
</feature>
<dbReference type="InterPro" id="IPR005829">
    <property type="entry name" value="Sugar_transporter_CS"/>
</dbReference>
<dbReference type="EMBL" id="BAVZ01000001">
    <property type="protein sequence ID" value="GAF06657.1"/>
    <property type="molecule type" value="Genomic_DNA"/>
</dbReference>